<dbReference type="HOGENOM" id="CLU_022771_1_1_1"/>
<dbReference type="GO" id="GO:0031428">
    <property type="term" value="C:box C/D methylation guide snoRNP complex"/>
    <property type="evidence" value="ECO:0007669"/>
    <property type="project" value="TreeGrafter"/>
</dbReference>
<dbReference type="Pfam" id="PF25108">
    <property type="entry name" value="YMR265C_C"/>
    <property type="match status" value="1"/>
</dbReference>
<dbReference type="KEGG" id="tpf:TPHA_0G00990"/>
<dbReference type="GO" id="GO:0003723">
    <property type="term" value="F:RNA binding"/>
    <property type="evidence" value="ECO:0007669"/>
    <property type="project" value="TreeGrafter"/>
</dbReference>
<feature type="domain" description="Swiss Army Knife RNA repair protein HAD" evidence="1">
    <location>
        <begin position="45"/>
        <end position="258"/>
    </location>
</feature>
<evidence type="ECO:0000259" key="1">
    <source>
        <dbReference type="Pfam" id="PF10307"/>
    </source>
</evidence>
<dbReference type="OrthoDB" id="5596992at2759"/>
<organism evidence="3 4">
    <name type="scientific">Tetrapisispora phaffii (strain ATCC 24235 / CBS 4417 / NBRC 1672 / NRRL Y-8282 / UCD 70-5)</name>
    <name type="common">Yeast</name>
    <name type="synonym">Fabospora phaffii</name>
    <dbReference type="NCBI Taxonomy" id="1071381"/>
    <lineage>
        <taxon>Eukaryota</taxon>
        <taxon>Fungi</taxon>
        <taxon>Dikarya</taxon>
        <taxon>Ascomycota</taxon>
        <taxon>Saccharomycotina</taxon>
        <taxon>Saccharomycetes</taxon>
        <taxon>Saccharomycetales</taxon>
        <taxon>Saccharomycetaceae</taxon>
        <taxon>Tetrapisispora</taxon>
    </lineage>
</organism>
<name>G8BVK7_TETPH</name>
<protein>
    <submittedName>
        <fullName evidence="3">Uncharacterized protein</fullName>
    </submittedName>
</protein>
<dbReference type="InterPro" id="IPR056904">
    <property type="entry name" value="YMR265C_C"/>
</dbReference>
<reference evidence="3 4" key="1">
    <citation type="journal article" date="2011" name="Proc. Natl. Acad. Sci. U.S.A.">
        <title>Evolutionary erosion of yeast sex chromosomes by mating-type switching accidents.</title>
        <authorList>
            <person name="Gordon J.L."/>
            <person name="Armisen D."/>
            <person name="Proux-Wera E."/>
            <person name="Oheigeartaigh S.S."/>
            <person name="Byrne K.P."/>
            <person name="Wolfe K.H."/>
        </authorList>
    </citation>
    <scope>NUCLEOTIDE SEQUENCE [LARGE SCALE GENOMIC DNA]</scope>
    <source>
        <strain evidence="4">ATCC 24235 / CBS 4417 / NBRC 1672 / NRRL Y-8282 / UCD 70-5</strain>
    </source>
</reference>
<dbReference type="RefSeq" id="XP_003686369.1">
    <property type="nucleotide sequence ID" value="XM_003686321.1"/>
</dbReference>
<dbReference type="GO" id="GO:0032040">
    <property type="term" value="C:small-subunit processome"/>
    <property type="evidence" value="ECO:0007669"/>
    <property type="project" value="TreeGrafter"/>
</dbReference>
<dbReference type="GO" id="GO:0000494">
    <property type="term" value="P:box C/D sno(s)RNA 3'-end processing"/>
    <property type="evidence" value="ECO:0007669"/>
    <property type="project" value="TreeGrafter"/>
</dbReference>
<evidence type="ECO:0000259" key="2">
    <source>
        <dbReference type="Pfam" id="PF25108"/>
    </source>
</evidence>
<dbReference type="GeneID" id="11535744"/>
<dbReference type="GO" id="GO:0008649">
    <property type="term" value="F:rRNA methyltransferase activity"/>
    <property type="evidence" value="ECO:0007669"/>
    <property type="project" value="TreeGrafter"/>
</dbReference>
<dbReference type="PANTHER" id="PTHR10335">
    <property type="entry name" value="RRNA 2-O-METHYLTRANSFERASE FIBRILLARIN"/>
    <property type="match status" value="1"/>
</dbReference>
<dbReference type="EMBL" id="HE612862">
    <property type="protein sequence ID" value="CCE63935.1"/>
    <property type="molecule type" value="Genomic_DNA"/>
</dbReference>
<keyword evidence="4" id="KW-1185">Reference proteome</keyword>
<dbReference type="OMA" id="WNSCACE"/>
<evidence type="ECO:0000313" key="4">
    <source>
        <dbReference type="Proteomes" id="UP000005666"/>
    </source>
</evidence>
<accession>G8BVK7</accession>
<gene>
    <name evidence="3" type="primary">TPHA0G00990</name>
    <name evidence="3" type="ordered locus">TPHA_0G00990</name>
</gene>
<dbReference type="Proteomes" id="UP000005666">
    <property type="component" value="Chromosome 7"/>
</dbReference>
<feature type="domain" description="YMR265C-like C-terminal" evidence="2">
    <location>
        <begin position="268"/>
        <end position="470"/>
    </location>
</feature>
<dbReference type="eggNOG" id="ENOG502S30I">
    <property type="taxonomic scope" value="Eukaryota"/>
</dbReference>
<dbReference type="InterPro" id="IPR018812">
    <property type="entry name" value="SAK_HAD"/>
</dbReference>
<dbReference type="PANTHER" id="PTHR10335:SF26">
    <property type="entry name" value="AER281CP"/>
    <property type="match status" value="1"/>
</dbReference>
<sequence>MEFDMDHDVLKQWNSCPAHLNLPVVPPGKIRKIHIYDFDNTLYNSPHPNRQLFSKTFIKDVLLKQDLLPSGNWWSDEKYLRVSFEESKKPSDHGEIRSFWNDKVIKLAKQSCAAEDTITLVLTGRKEEAFSSLIEEMLSSKFLDSKFNAVCLKKKFSPYSNNTNKSDHTTWSTSNFKLEIFNDFMNYYQDSLQEITVYEDRGSHVRIFEHFFSQTHLYPLHLNKRTFNWYVIPVPPTITYLPPALELQKVKESIEKYNLDNLNTPIKIKWSPLQTGFFLTTTSQKKLVSWTTSHFHYKQPKMWVYNIYDYPAYIPCVERGSQIEKKEIVKLWTNNNRKALSDSAAIDMISEKFYARLFSASDSRKLILEFKITEVGVVKLKDPQVKAFGNIRIAKNSIFVIYKLEPQSKSKYTYTKFPYLTIIGSSSKYASFEEEMLYDLIFDTPEANIVWSKVPQPVRITTYFGQYSKVIT</sequence>
<dbReference type="Pfam" id="PF10307">
    <property type="entry name" value="HAD_SAK_1"/>
    <property type="match status" value="1"/>
</dbReference>
<proteinExistence type="predicted"/>
<dbReference type="GO" id="GO:1990259">
    <property type="term" value="F:histone H2AQ104 methyltransferase activity"/>
    <property type="evidence" value="ECO:0007669"/>
    <property type="project" value="TreeGrafter"/>
</dbReference>
<evidence type="ECO:0000313" key="3">
    <source>
        <dbReference type="EMBL" id="CCE63935.1"/>
    </source>
</evidence>
<dbReference type="AlphaFoldDB" id="G8BVK7"/>